<dbReference type="EnsemblPlants" id="Pp3c2_25690V3.3">
    <property type="protein sequence ID" value="Pp3c2_25690V3.3"/>
    <property type="gene ID" value="Pp3c2_25690"/>
</dbReference>
<protein>
    <submittedName>
        <fullName evidence="1">Uncharacterized protein</fullName>
    </submittedName>
</protein>
<organism evidence="1 2">
    <name type="scientific">Physcomitrium patens</name>
    <name type="common">Spreading-leaved earth moss</name>
    <name type="synonym">Physcomitrella patens</name>
    <dbReference type="NCBI Taxonomy" id="3218"/>
    <lineage>
        <taxon>Eukaryota</taxon>
        <taxon>Viridiplantae</taxon>
        <taxon>Streptophyta</taxon>
        <taxon>Embryophyta</taxon>
        <taxon>Bryophyta</taxon>
        <taxon>Bryophytina</taxon>
        <taxon>Bryopsida</taxon>
        <taxon>Funariidae</taxon>
        <taxon>Funariales</taxon>
        <taxon>Funariaceae</taxon>
        <taxon>Physcomitrium</taxon>
    </lineage>
</organism>
<evidence type="ECO:0000313" key="2">
    <source>
        <dbReference type="Proteomes" id="UP000006727"/>
    </source>
</evidence>
<dbReference type="Gramene" id="Pp3c2_25690V3.3">
    <property type="protein sequence ID" value="Pp3c2_25690V3.3"/>
    <property type="gene ID" value="Pp3c2_25690"/>
</dbReference>
<accession>A0A7I4D1K6</accession>
<gene>
    <name evidence="1" type="primary">LOC112278688</name>
</gene>
<dbReference type="EMBL" id="ABEU02000002">
    <property type="status" value="NOT_ANNOTATED_CDS"/>
    <property type="molecule type" value="Genomic_DNA"/>
</dbReference>
<dbReference type="Proteomes" id="UP000006727">
    <property type="component" value="Chromosome 2"/>
</dbReference>
<reference evidence="1 2" key="2">
    <citation type="journal article" date="2018" name="Plant J.">
        <title>The Physcomitrella patens chromosome-scale assembly reveals moss genome structure and evolution.</title>
        <authorList>
            <person name="Lang D."/>
            <person name="Ullrich K.K."/>
            <person name="Murat F."/>
            <person name="Fuchs J."/>
            <person name="Jenkins J."/>
            <person name="Haas F.B."/>
            <person name="Piednoel M."/>
            <person name="Gundlach H."/>
            <person name="Van Bel M."/>
            <person name="Meyberg R."/>
            <person name="Vives C."/>
            <person name="Morata J."/>
            <person name="Symeonidi A."/>
            <person name="Hiss M."/>
            <person name="Muchero W."/>
            <person name="Kamisugi Y."/>
            <person name="Saleh O."/>
            <person name="Blanc G."/>
            <person name="Decker E.L."/>
            <person name="van Gessel N."/>
            <person name="Grimwood J."/>
            <person name="Hayes R.D."/>
            <person name="Graham S.W."/>
            <person name="Gunter L.E."/>
            <person name="McDaniel S.F."/>
            <person name="Hoernstein S.N.W."/>
            <person name="Larsson A."/>
            <person name="Li F.W."/>
            <person name="Perroud P.F."/>
            <person name="Phillips J."/>
            <person name="Ranjan P."/>
            <person name="Rokshar D.S."/>
            <person name="Rothfels C.J."/>
            <person name="Schneider L."/>
            <person name="Shu S."/>
            <person name="Stevenson D.W."/>
            <person name="Thummler F."/>
            <person name="Tillich M."/>
            <person name="Villarreal Aguilar J.C."/>
            <person name="Widiez T."/>
            <person name="Wong G.K."/>
            <person name="Wymore A."/>
            <person name="Zhang Y."/>
            <person name="Zimmer A.D."/>
            <person name="Quatrano R.S."/>
            <person name="Mayer K.F.X."/>
            <person name="Goodstein D."/>
            <person name="Casacuberta J.M."/>
            <person name="Vandepoele K."/>
            <person name="Reski R."/>
            <person name="Cuming A.C."/>
            <person name="Tuskan G.A."/>
            <person name="Maumus F."/>
            <person name="Salse J."/>
            <person name="Schmutz J."/>
            <person name="Rensing S.A."/>
        </authorList>
    </citation>
    <scope>NUCLEOTIDE SEQUENCE [LARGE SCALE GENOMIC DNA]</scope>
    <source>
        <strain evidence="1 2">cv. Gransden 2004</strain>
    </source>
</reference>
<sequence length="119" mass="12822">MHSLCHALPPTPALCPSLPLALSEPYSVTQLLLLPHATVFSCPLGQIRTHSLARGRGRGREGGGIVAGDPVAAVKYSPRTSIESLAFVFRGRAGLRVLQDLWECRRVSENCVSEFRSVG</sequence>
<name>A0A7I4D1K6_PHYPA</name>
<evidence type="ECO:0000313" key="1">
    <source>
        <dbReference type="EnsemblPlants" id="Pp3c2_25690V3.3"/>
    </source>
</evidence>
<reference evidence="1 2" key="1">
    <citation type="journal article" date="2008" name="Science">
        <title>The Physcomitrella genome reveals evolutionary insights into the conquest of land by plants.</title>
        <authorList>
            <person name="Rensing S."/>
            <person name="Lang D."/>
            <person name="Zimmer A."/>
            <person name="Terry A."/>
            <person name="Salamov A."/>
            <person name="Shapiro H."/>
            <person name="Nishiyama T."/>
            <person name="Perroud P.-F."/>
            <person name="Lindquist E."/>
            <person name="Kamisugi Y."/>
            <person name="Tanahashi T."/>
            <person name="Sakakibara K."/>
            <person name="Fujita T."/>
            <person name="Oishi K."/>
            <person name="Shin-I T."/>
            <person name="Kuroki Y."/>
            <person name="Toyoda A."/>
            <person name="Suzuki Y."/>
            <person name="Hashimoto A."/>
            <person name="Yamaguchi K."/>
            <person name="Sugano A."/>
            <person name="Kohara Y."/>
            <person name="Fujiyama A."/>
            <person name="Anterola A."/>
            <person name="Aoki S."/>
            <person name="Ashton N."/>
            <person name="Barbazuk W.B."/>
            <person name="Barker E."/>
            <person name="Bennetzen J."/>
            <person name="Bezanilla M."/>
            <person name="Blankenship R."/>
            <person name="Cho S.H."/>
            <person name="Dutcher S."/>
            <person name="Estelle M."/>
            <person name="Fawcett J.A."/>
            <person name="Gundlach H."/>
            <person name="Hanada K."/>
            <person name="Heyl A."/>
            <person name="Hicks K.A."/>
            <person name="Hugh J."/>
            <person name="Lohr M."/>
            <person name="Mayer K."/>
            <person name="Melkozernov A."/>
            <person name="Murata T."/>
            <person name="Nelson D."/>
            <person name="Pils B."/>
            <person name="Prigge M."/>
            <person name="Reiss B."/>
            <person name="Renner T."/>
            <person name="Rombauts S."/>
            <person name="Rushton P."/>
            <person name="Sanderfoot A."/>
            <person name="Schween G."/>
            <person name="Shiu S.-H."/>
            <person name="Stueber K."/>
            <person name="Theodoulou F.L."/>
            <person name="Tu H."/>
            <person name="Van de Peer Y."/>
            <person name="Verrier P.J."/>
            <person name="Waters E."/>
            <person name="Wood A."/>
            <person name="Yang L."/>
            <person name="Cove D."/>
            <person name="Cuming A."/>
            <person name="Hasebe M."/>
            <person name="Lucas S."/>
            <person name="Mishler D.B."/>
            <person name="Reski R."/>
            <person name="Grigoriev I."/>
            <person name="Quatrano R.S."/>
            <person name="Boore J.L."/>
        </authorList>
    </citation>
    <scope>NUCLEOTIDE SEQUENCE [LARGE SCALE GENOMIC DNA]</scope>
    <source>
        <strain evidence="1 2">cv. Gransden 2004</strain>
    </source>
</reference>
<dbReference type="AlphaFoldDB" id="A0A7I4D1K6"/>
<reference evidence="1" key="3">
    <citation type="submission" date="2020-12" db="UniProtKB">
        <authorList>
            <consortium name="EnsemblPlants"/>
        </authorList>
    </citation>
    <scope>IDENTIFICATION</scope>
</reference>
<keyword evidence="2" id="KW-1185">Reference proteome</keyword>
<proteinExistence type="predicted"/>